<accession>A0A8H6NCX7</accession>
<keyword evidence="2" id="KW-1185">Reference proteome</keyword>
<evidence type="ECO:0000313" key="2">
    <source>
        <dbReference type="Proteomes" id="UP000654918"/>
    </source>
</evidence>
<organism evidence="1 2">
    <name type="scientific">Colletotrichum plurivorum</name>
    <dbReference type="NCBI Taxonomy" id="2175906"/>
    <lineage>
        <taxon>Eukaryota</taxon>
        <taxon>Fungi</taxon>
        <taxon>Dikarya</taxon>
        <taxon>Ascomycota</taxon>
        <taxon>Pezizomycotina</taxon>
        <taxon>Sordariomycetes</taxon>
        <taxon>Hypocreomycetidae</taxon>
        <taxon>Glomerellales</taxon>
        <taxon>Glomerellaceae</taxon>
        <taxon>Colletotrichum</taxon>
        <taxon>Colletotrichum orchidearum species complex</taxon>
    </lineage>
</organism>
<dbReference type="AlphaFoldDB" id="A0A8H6NCX7"/>
<sequence>MVSLHPISEVTEFIIITPAAAPAAPASVHKTLPEAKHAPVVVITSHPDIQKTAIAAKLVEFLGLKQALHVSRDVQFTWDNAGGETNLQWAVRDEDCLAQVIIVTESKLGFTDGFKDAMDHLRIAKDAQRPLLPVLLTQYCKEDGKVLKGFNWDQLPCYEDTKVGALEIDVTEMEPEEVAARILAHLLTRLYTVA</sequence>
<evidence type="ECO:0000313" key="1">
    <source>
        <dbReference type="EMBL" id="KAF6828258.1"/>
    </source>
</evidence>
<protein>
    <submittedName>
        <fullName evidence="1">Uncharacterized protein</fullName>
    </submittedName>
</protein>
<name>A0A8H6NCX7_9PEZI</name>
<dbReference type="EMBL" id="WIGO01000125">
    <property type="protein sequence ID" value="KAF6828258.1"/>
    <property type="molecule type" value="Genomic_DNA"/>
</dbReference>
<reference evidence="1" key="1">
    <citation type="journal article" date="2020" name="Phytopathology">
        <title>Genome Sequence Resources of Colletotrichum truncatum, C. plurivorum, C. musicola, and C. sojae: Four Species Pathogenic to Soybean (Glycine max).</title>
        <authorList>
            <person name="Rogerio F."/>
            <person name="Boufleur T.R."/>
            <person name="Ciampi-Guillardi M."/>
            <person name="Sukno S.A."/>
            <person name="Thon M.R."/>
            <person name="Massola Junior N.S."/>
            <person name="Baroncelli R."/>
        </authorList>
    </citation>
    <scope>NUCLEOTIDE SEQUENCE</scope>
    <source>
        <strain evidence="1">LFN00145</strain>
    </source>
</reference>
<comment type="caution">
    <text evidence="1">The sequence shown here is derived from an EMBL/GenBank/DDBJ whole genome shotgun (WGS) entry which is preliminary data.</text>
</comment>
<gene>
    <name evidence="1" type="ORF">CPLU01_08631</name>
</gene>
<proteinExistence type="predicted"/>
<dbReference type="Proteomes" id="UP000654918">
    <property type="component" value="Unassembled WGS sequence"/>
</dbReference>